<gene>
    <name evidence="2" type="ORF">EJB05_51872</name>
</gene>
<feature type="compositionally biased region" description="Gly residues" evidence="1">
    <location>
        <begin position="266"/>
        <end position="281"/>
    </location>
</feature>
<comment type="caution">
    <text evidence="2">The sequence shown here is derived from an EMBL/GenBank/DDBJ whole genome shotgun (WGS) entry which is preliminary data.</text>
</comment>
<feature type="region of interest" description="Disordered" evidence="1">
    <location>
        <begin position="631"/>
        <end position="651"/>
    </location>
</feature>
<feature type="non-terminal residue" evidence="2">
    <location>
        <position position="1"/>
    </location>
</feature>
<feature type="region of interest" description="Disordered" evidence="1">
    <location>
        <begin position="694"/>
        <end position="722"/>
    </location>
</feature>
<proteinExistence type="predicted"/>
<feature type="compositionally biased region" description="Gly residues" evidence="1">
    <location>
        <begin position="200"/>
        <end position="210"/>
    </location>
</feature>
<accession>A0A5J9SUH0</accession>
<reference evidence="2 3" key="1">
    <citation type="journal article" date="2019" name="Sci. Rep.">
        <title>A high-quality genome of Eragrostis curvula grass provides insights into Poaceae evolution and supports new strategies to enhance forage quality.</title>
        <authorList>
            <person name="Carballo J."/>
            <person name="Santos B.A.C.M."/>
            <person name="Zappacosta D."/>
            <person name="Garbus I."/>
            <person name="Selva J.P."/>
            <person name="Gallo C.A."/>
            <person name="Diaz A."/>
            <person name="Albertini E."/>
            <person name="Caccamo M."/>
            <person name="Echenique V."/>
        </authorList>
    </citation>
    <scope>NUCLEOTIDE SEQUENCE [LARGE SCALE GENOMIC DNA]</scope>
    <source>
        <strain evidence="3">cv. Victoria</strain>
        <tissue evidence="2">Leaf</tissue>
    </source>
</reference>
<protein>
    <submittedName>
        <fullName evidence="2">Uncharacterized protein</fullName>
    </submittedName>
</protein>
<dbReference type="OrthoDB" id="6513042at2759"/>
<evidence type="ECO:0000313" key="2">
    <source>
        <dbReference type="EMBL" id="TVU02630.1"/>
    </source>
</evidence>
<dbReference type="InterPro" id="IPR038765">
    <property type="entry name" value="Papain-like_cys_pep_sf"/>
</dbReference>
<feature type="compositionally biased region" description="Basic and acidic residues" evidence="1">
    <location>
        <begin position="230"/>
        <end position="262"/>
    </location>
</feature>
<dbReference type="Gramene" id="TVU02630">
    <property type="protein sequence ID" value="TVU02630"/>
    <property type="gene ID" value="EJB05_51872"/>
</dbReference>
<evidence type="ECO:0000256" key="1">
    <source>
        <dbReference type="SAM" id="MobiDB-lite"/>
    </source>
</evidence>
<sequence length="882" mass="95777">MSRRERARGGGPRGGGRGMRGAGVGAAGGSRGRGGQPAASDGEGRGVEPVASDGEGLAGRGNTGQERPNLGSCSGQQVQGRNGDAGSGSGAPPLQHSVQPNVAGGGGRGRATEAAVGDGDGCCGHLSDADGGGDGGRSSTVNGEAGHGGGQGGRRQRRRRKKNRRGGGHAEPCGRRDAVADAGGGNEGRGDEVQAAPGSGDPGGRWGARTGGVEQKRPHLGGPSVQPLQRDGRHDADSRRGTGCNRGREDEMADGAVDKDDSNASDGGGGDQQQHHGGGSGVPRRNFLSDAVLSWSIADVLNENLFAQKVQPKPSKFDSVEHFVDIQSTVLLEETSYKMELSKVLSLCNERDKMAVRNVQELFKKVSDSLNYMINNASAICLFAEDGDNILELLHLMEQVEDSLHNMDLTDESVMAAFGLNLDDSIVVMESSSVSLNEHRTGCIKLIDALIESLQCPQLKNRDELDRFCIQHSSIIVTPLDLMGKLNKENMDTFDILILCKEAGFNRSIYEGLRRSTSENLMLTQQYVRHPVLNEFITNLFYNKKIKDAPKLISMNEDFKSLGLPILSFMDVPTMESKPIHSAKSHINFAAISGGIWKEVSKYARRKKLTKIVDVNALIEVMNKLEKDTVDNLSDPAHSRKMPGQEFTLDGRPRQTKHTLANVRDQRGQPDTCTRHATLGAMESLMKLHNASMVPPQDSEWKLSEDDLKKKHEESSGKEFRSEDIADRGIQRLESAFDTIKLHGVEGKNKNMTKEFKISAYAEVDIKNTEAMKKLFKEGNVLIGTFKLSMNYFNLKPGEVYIYDKMKPFKHPKSGLTASHAVMMIGLGLTKTLRPNKYFRHLGMQNSEGRLFGINGLGRVAKNSLKDLYRIELEKPAGLEPF</sequence>
<dbReference type="EMBL" id="RWGY01000304">
    <property type="protein sequence ID" value="TVU02630.1"/>
    <property type="molecule type" value="Genomic_DNA"/>
</dbReference>
<organism evidence="2 3">
    <name type="scientific">Eragrostis curvula</name>
    <name type="common">weeping love grass</name>
    <dbReference type="NCBI Taxonomy" id="38414"/>
    <lineage>
        <taxon>Eukaryota</taxon>
        <taxon>Viridiplantae</taxon>
        <taxon>Streptophyta</taxon>
        <taxon>Embryophyta</taxon>
        <taxon>Tracheophyta</taxon>
        <taxon>Spermatophyta</taxon>
        <taxon>Magnoliopsida</taxon>
        <taxon>Liliopsida</taxon>
        <taxon>Poales</taxon>
        <taxon>Poaceae</taxon>
        <taxon>PACMAD clade</taxon>
        <taxon>Chloridoideae</taxon>
        <taxon>Eragrostideae</taxon>
        <taxon>Eragrostidinae</taxon>
        <taxon>Eragrostis</taxon>
    </lineage>
</organism>
<feature type="region of interest" description="Disordered" evidence="1">
    <location>
        <begin position="1"/>
        <end position="283"/>
    </location>
</feature>
<feature type="compositionally biased region" description="Polar residues" evidence="1">
    <location>
        <begin position="63"/>
        <end position="80"/>
    </location>
</feature>
<evidence type="ECO:0000313" key="3">
    <source>
        <dbReference type="Proteomes" id="UP000324897"/>
    </source>
</evidence>
<feature type="compositionally biased region" description="Basic residues" evidence="1">
    <location>
        <begin position="154"/>
        <end position="167"/>
    </location>
</feature>
<dbReference type="Gene3D" id="3.90.70.10">
    <property type="entry name" value="Cysteine proteinases"/>
    <property type="match status" value="1"/>
</dbReference>
<feature type="compositionally biased region" description="Basic and acidic residues" evidence="1">
    <location>
        <begin position="699"/>
        <end position="722"/>
    </location>
</feature>
<dbReference type="SUPFAM" id="SSF54001">
    <property type="entry name" value="Cysteine proteinases"/>
    <property type="match status" value="1"/>
</dbReference>
<dbReference type="AlphaFoldDB" id="A0A5J9SUH0"/>
<keyword evidence="3" id="KW-1185">Reference proteome</keyword>
<name>A0A5J9SUH0_9POAL</name>
<feature type="compositionally biased region" description="Gly residues" evidence="1">
    <location>
        <begin position="9"/>
        <end position="35"/>
    </location>
</feature>
<dbReference type="Proteomes" id="UP000324897">
    <property type="component" value="Unassembled WGS sequence"/>
</dbReference>